<dbReference type="InterPro" id="IPR008391">
    <property type="entry name" value="AXE1_dom"/>
</dbReference>
<dbReference type="EMBL" id="FOQY01000007">
    <property type="protein sequence ID" value="SFJ24989.1"/>
    <property type="molecule type" value="Genomic_DNA"/>
</dbReference>
<dbReference type="GeneID" id="96298448"/>
<feature type="active site" description="Nucleophile" evidence="1">
    <location>
        <position position="185"/>
    </location>
</feature>
<feature type="region of interest" description="Disordered" evidence="3">
    <location>
        <begin position="120"/>
        <end position="140"/>
    </location>
</feature>
<reference evidence="6" key="1">
    <citation type="submission" date="2016-10" db="EMBL/GenBank/DDBJ databases">
        <authorList>
            <person name="Varghese N."/>
            <person name="Submissions S."/>
        </authorList>
    </citation>
    <scope>NUCLEOTIDE SEQUENCE [LARGE SCALE GENOMIC DNA]</scope>
    <source>
        <strain evidence="6">CGMCC 4.2126</strain>
    </source>
</reference>
<name>A0A1I3PU46_9ACTN</name>
<dbReference type="AlphaFoldDB" id="A0A1I3PU46"/>
<dbReference type="SUPFAM" id="SSF53474">
    <property type="entry name" value="alpha/beta-Hydrolases"/>
    <property type="match status" value="1"/>
</dbReference>
<feature type="active site" description="Charge relay system" evidence="1">
    <location>
        <position position="271"/>
    </location>
</feature>
<gene>
    <name evidence="5" type="ORF">SAMN05216275_107203</name>
</gene>
<organism evidence="5 6">
    <name type="scientific">Streptosporangium canum</name>
    <dbReference type="NCBI Taxonomy" id="324952"/>
    <lineage>
        <taxon>Bacteria</taxon>
        <taxon>Bacillati</taxon>
        <taxon>Actinomycetota</taxon>
        <taxon>Actinomycetes</taxon>
        <taxon>Streptosporangiales</taxon>
        <taxon>Streptosporangiaceae</taxon>
        <taxon>Streptosporangium</taxon>
    </lineage>
</organism>
<dbReference type="PANTHER" id="PTHR40111">
    <property type="entry name" value="CEPHALOSPORIN-C DEACETYLASE"/>
    <property type="match status" value="1"/>
</dbReference>
<feature type="binding site" evidence="2">
    <location>
        <position position="91"/>
    </location>
    <ligand>
        <name>substrate</name>
    </ligand>
</feature>
<dbReference type="GO" id="GO:0005976">
    <property type="term" value="P:polysaccharide metabolic process"/>
    <property type="evidence" value="ECO:0007669"/>
    <property type="project" value="TreeGrafter"/>
</dbReference>
<evidence type="ECO:0000256" key="2">
    <source>
        <dbReference type="PIRSR" id="PIRSR639069-2"/>
    </source>
</evidence>
<evidence type="ECO:0000313" key="6">
    <source>
        <dbReference type="Proteomes" id="UP000199111"/>
    </source>
</evidence>
<evidence type="ECO:0000256" key="3">
    <source>
        <dbReference type="SAM" id="MobiDB-lite"/>
    </source>
</evidence>
<evidence type="ECO:0000259" key="4">
    <source>
        <dbReference type="Pfam" id="PF05448"/>
    </source>
</evidence>
<dbReference type="InterPro" id="IPR029058">
    <property type="entry name" value="AB_hydrolase_fold"/>
</dbReference>
<feature type="domain" description="Acetyl xylan esterase" evidence="4">
    <location>
        <begin position="2"/>
        <end position="311"/>
    </location>
</feature>
<evidence type="ECO:0000256" key="1">
    <source>
        <dbReference type="PIRSR" id="PIRSR639069-1"/>
    </source>
</evidence>
<dbReference type="Pfam" id="PF05448">
    <property type="entry name" value="AXE1"/>
    <property type="match status" value="1"/>
</dbReference>
<protein>
    <submittedName>
        <fullName evidence="5">Cephalosporin-C deacetylase</fullName>
    </submittedName>
</protein>
<dbReference type="Proteomes" id="UP000199111">
    <property type="component" value="Unassembled WGS sequence"/>
</dbReference>
<dbReference type="InterPro" id="IPR039069">
    <property type="entry name" value="CE7"/>
</dbReference>
<proteinExistence type="predicted"/>
<sequence>MFVDMPLEQLREYRPERREPAGFDAFWDRTLAETRRHDLGPVFTEVETGLSLVRCFDVRYAGFGGHEIRGWLLVPAAAGGPLPCVVQYIGYNGGRGLPHDWLTWPVAGWAVFVMDSRGQGGGRAGDTADPVGGTGPQVSGKLTQGVLDPDGYYYRRLYADGVRAVEAARSHPLVDPSRVVVSGASQGGALAMAVSALVPDLLFAFIDVPFMSHIRHAAEITDEDPYAELGRFLRANRHRDDQVFATLDHFDGVNFAARNTTPALFSVGLRDGVTPASTVFAAYNHHAGPKDIRVWRFNGHEGGESAQVAEHLKAAGALLAGRLPLAAGELVP</sequence>
<dbReference type="GO" id="GO:0052689">
    <property type="term" value="F:carboxylic ester hydrolase activity"/>
    <property type="evidence" value="ECO:0007669"/>
    <property type="project" value="TreeGrafter"/>
</dbReference>
<feature type="active site" description="Charge relay system" evidence="1">
    <location>
        <position position="300"/>
    </location>
</feature>
<keyword evidence="6" id="KW-1185">Reference proteome</keyword>
<dbReference type="Gene3D" id="3.40.50.1820">
    <property type="entry name" value="alpha/beta hydrolase"/>
    <property type="match status" value="1"/>
</dbReference>
<dbReference type="PANTHER" id="PTHR40111:SF1">
    <property type="entry name" value="CEPHALOSPORIN-C DEACETYLASE"/>
    <property type="match status" value="1"/>
</dbReference>
<accession>A0A1I3PU46</accession>
<dbReference type="RefSeq" id="WP_093887408.1">
    <property type="nucleotide sequence ID" value="NZ_FOQY01000007.1"/>
</dbReference>
<evidence type="ECO:0000313" key="5">
    <source>
        <dbReference type="EMBL" id="SFJ24989.1"/>
    </source>
</evidence>